<organism evidence="3 4">
    <name type="scientific">Tetrahymena thermophila (strain SB210)</name>
    <dbReference type="NCBI Taxonomy" id="312017"/>
    <lineage>
        <taxon>Eukaryota</taxon>
        <taxon>Sar</taxon>
        <taxon>Alveolata</taxon>
        <taxon>Ciliophora</taxon>
        <taxon>Intramacronucleata</taxon>
        <taxon>Oligohymenophorea</taxon>
        <taxon>Hymenostomatida</taxon>
        <taxon>Tetrahymenina</taxon>
        <taxon>Tetrahymenidae</taxon>
        <taxon>Tetrahymena</taxon>
    </lineage>
</organism>
<protein>
    <submittedName>
        <fullName evidence="3">Transmembrane protein, putative</fullName>
    </submittedName>
</protein>
<feature type="compositionally biased region" description="Basic and acidic residues" evidence="1">
    <location>
        <begin position="969"/>
        <end position="981"/>
    </location>
</feature>
<dbReference type="PANTHER" id="PTHR31398:SF0">
    <property type="entry name" value="MEIOTIC NUCLEAR DIVISION PROTEIN 1 HOMOLOG"/>
    <property type="match status" value="1"/>
</dbReference>
<feature type="compositionally biased region" description="Polar residues" evidence="1">
    <location>
        <begin position="1084"/>
        <end position="1111"/>
    </location>
</feature>
<dbReference type="InParanoid" id="I7MAC4"/>
<feature type="region of interest" description="Disordered" evidence="1">
    <location>
        <begin position="954"/>
        <end position="981"/>
    </location>
</feature>
<evidence type="ECO:0000256" key="2">
    <source>
        <dbReference type="SAM" id="Phobius"/>
    </source>
</evidence>
<name>I7MAC4_TETTS</name>
<dbReference type="KEGG" id="tet:TTHERM_00300340"/>
<dbReference type="GO" id="GO:0007131">
    <property type="term" value="P:reciprocal meiotic recombination"/>
    <property type="evidence" value="ECO:0007669"/>
    <property type="project" value="TreeGrafter"/>
</dbReference>
<feature type="transmembrane region" description="Helical" evidence="2">
    <location>
        <begin position="319"/>
        <end position="341"/>
    </location>
</feature>
<dbReference type="RefSeq" id="XP_001024561.2">
    <property type="nucleotide sequence ID" value="XM_001024561.2"/>
</dbReference>
<keyword evidence="2" id="KW-0472">Membrane</keyword>
<dbReference type="eggNOG" id="ENOG502SJ6P">
    <property type="taxonomic scope" value="Eukaryota"/>
</dbReference>
<evidence type="ECO:0000256" key="1">
    <source>
        <dbReference type="SAM" id="MobiDB-lite"/>
    </source>
</evidence>
<feature type="transmembrane region" description="Helical" evidence="2">
    <location>
        <begin position="28"/>
        <end position="49"/>
    </location>
</feature>
<sequence>MINWVKQIDLFCKPITLNINGNTVYKTFLGGISTVFVSVLLIVFFYNTINEFANKQNMTNTSSTFFNDDPPFINLNSQNMMFAVSIQQDNFITNPYYDIQITYYNNSRDHQGNVKPNKKSFPLEPCTLDHWMQLPKDYDWETKFTQMNFTNWLCPKIDYEMVLGGVYTSNIFSYYKIQVVDCVDNPAINKKCRSTQEIDSFLKYNDGAIRFQLYQSNNIVNPDQQNPVKSYLSDVTQFLFSPKQLYVTCNLFYSQTTLNINENIWVGSNIKTTLIPYFAQDETVTQYIPAETSAYASFFLRKSMFQNTVNRQYQQVDALISYIGGFAQAVVILGSFIIGFFNEREFQIELANKLYDFEMKNKHDNEQNNRNQLIQQNLRSSSRNGTQIEGKQIREYIKNTASRKRRNAVILNEDDPIIDQLKHIHPDQSTPSEQETPLELQNQNQLKNEINQIKQEDQEQQQDSKIENQTNENVPSLIMFDNNTKKKQKLKIIIEEDSIQEQLSDQFNIKQDFSAQNNKLIKSLQLQTNTVINSQAVTSDNDNFQFSSKKILFDQPNSNKLSHNQIELMEVDQQQGFNNQDAIKFRQSKELDQVAYNQDQLEKKQAIKTISNFIWKKKQKQEKNNNYNNQGNLENQDQDNKETQSNSENIGGKFNFKSRRSFLVNQFQELISRQNKIQIDIKYYLNKLLCGKYFKSEENALIDRAQQEINKDLDVFYMIERIKEVEKMKKVLFDKEQQILFNFCPKPIIKLKDDNTLMTRAQLQNKVQSSTQLHKQQSMPKRKRSLFTSGKLLQNTIQAVNQFKKGLKKNEFVEMNMYKYLFEAYDTIMQLDPKLLKRKNKSLINQLGEEMRDIFKTSKLVNFENKSPLKTNTRSLQRDIDNYYQENEDNQSQKNQFEQPFQNQIQEINQQNNLDQKKGFGRRLKKQKTFNEIELNDSLDEVDKDFNQKQNCIEEGVSDQEEEDDDNQEEHKSEMENQNKKELIRFSSDTLSVYSIDNKKPPQNQQDKIDELFTNRVSIQGIKNEDNNNNNFDNAQILVTEEPQIQTQNSEASFNQYKDYYSHNEHINTIFSPKQDEDHPFQKNKAQGNIFQIGQQNAKNQEQPDNSTEKN</sequence>
<evidence type="ECO:0000313" key="3">
    <source>
        <dbReference type="EMBL" id="EAS04316.2"/>
    </source>
</evidence>
<proteinExistence type="predicted"/>
<dbReference type="Proteomes" id="UP000009168">
    <property type="component" value="Unassembled WGS sequence"/>
</dbReference>
<keyword evidence="2 3" id="KW-0812">Transmembrane</keyword>
<evidence type="ECO:0000313" key="4">
    <source>
        <dbReference type="Proteomes" id="UP000009168"/>
    </source>
</evidence>
<keyword evidence="4" id="KW-1185">Reference proteome</keyword>
<dbReference type="GO" id="GO:0005634">
    <property type="term" value="C:nucleus"/>
    <property type="evidence" value="ECO:0007669"/>
    <property type="project" value="TreeGrafter"/>
</dbReference>
<dbReference type="AlphaFoldDB" id="I7MAC4"/>
<gene>
    <name evidence="3" type="ORF">TTHERM_00300340</name>
</gene>
<dbReference type="OrthoDB" id="290621at2759"/>
<reference evidence="4" key="1">
    <citation type="journal article" date="2006" name="PLoS Biol.">
        <title>Macronuclear genome sequence of the ciliate Tetrahymena thermophila, a model eukaryote.</title>
        <authorList>
            <person name="Eisen J.A."/>
            <person name="Coyne R.S."/>
            <person name="Wu M."/>
            <person name="Wu D."/>
            <person name="Thiagarajan M."/>
            <person name="Wortman J.R."/>
            <person name="Badger J.H."/>
            <person name="Ren Q."/>
            <person name="Amedeo P."/>
            <person name="Jones K.M."/>
            <person name="Tallon L.J."/>
            <person name="Delcher A.L."/>
            <person name="Salzberg S.L."/>
            <person name="Silva J.C."/>
            <person name="Haas B.J."/>
            <person name="Majoros W.H."/>
            <person name="Farzad M."/>
            <person name="Carlton J.M."/>
            <person name="Smith R.K. Jr."/>
            <person name="Garg J."/>
            <person name="Pearlman R.E."/>
            <person name="Karrer K.M."/>
            <person name="Sun L."/>
            <person name="Manning G."/>
            <person name="Elde N.C."/>
            <person name="Turkewitz A.P."/>
            <person name="Asai D.J."/>
            <person name="Wilkes D.E."/>
            <person name="Wang Y."/>
            <person name="Cai H."/>
            <person name="Collins K."/>
            <person name="Stewart B.A."/>
            <person name="Lee S.R."/>
            <person name="Wilamowska K."/>
            <person name="Weinberg Z."/>
            <person name="Ruzzo W.L."/>
            <person name="Wloga D."/>
            <person name="Gaertig J."/>
            <person name="Frankel J."/>
            <person name="Tsao C.-C."/>
            <person name="Gorovsky M.A."/>
            <person name="Keeling P.J."/>
            <person name="Waller R.F."/>
            <person name="Patron N.J."/>
            <person name="Cherry J.M."/>
            <person name="Stover N.A."/>
            <person name="Krieger C.J."/>
            <person name="del Toro C."/>
            <person name="Ryder H.F."/>
            <person name="Williamson S.C."/>
            <person name="Barbeau R.A."/>
            <person name="Hamilton E.P."/>
            <person name="Orias E."/>
        </authorList>
    </citation>
    <scope>NUCLEOTIDE SEQUENCE [LARGE SCALE GENOMIC DNA]</scope>
    <source>
        <strain evidence="4">SB210</strain>
    </source>
</reference>
<feature type="compositionally biased region" description="Low complexity" evidence="1">
    <location>
        <begin position="624"/>
        <end position="635"/>
    </location>
</feature>
<dbReference type="PANTHER" id="PTHR31398">
    <property type="entry name" value="MEIOTIC NUCLEAR DIVISION PROTEIN 1 HOMOLOG"/>
    <property type="match status" value="1"/>
</dbReference>
<feature type="compositionally biased region" description="Acidic residues" evidence="1">
    <location>
        <begin position="956"/>
        <end position="968"/>
    </location>
</feature>
<dbReference type="GeneID" id="7838371"/>
<dbReference type="EMBL" id="GG662449">
    <property type="protein sequence ID" value="EAS04316.2"/>
    <property type="molecule type" value="Genomic_DNA"/>
</dbReference>
<feature type="region of interest" description="Disordered" evidence="1">
    <location>
        <begin position="619"/>
        <end position="653"/>
    </location>
</feature>
<accession>I7MAC4</accession>
<feature type="region of interest" description="Disordered" evidence="1">
    <location>
        <begin position="1072"/>
        <end position="1111"/>
    </location>
</feature>
<keyword evidence="2" id="KW-1133">Transmembrane helix</keyword>